<dbReference type="Pfam" id="PF00326">
    <property type="entry name" value="Peptidase_S9"/>
    <property type="match status" value="1"/>
</dbReference>
<dbReference type="Proteomes" id="UP001271263">
    <property type="component" value="Unassembled WGS sequence"/>
</dbReference>
<keyword evidence="2" id="KW-0732">Signal</keyword>
<gene>
    <name evidence="4" type="ORF">OS133_16410</name>
    <name evidence="5" type="ORF">OS134_04275</name>
</gene>
<feature type="signal peptide" evidence="2">
    <location>
        <begin position="1"/>
        <end position="22"/>
    </location>
</feature>
<dbReference type="FunFam" id="3.40.50.1820:FF:000442">
    <property type="entry name" value="Subfamily S9C unassigned peptidase"/>
    <property type="match status" value="1"/>
</dbReference>
<organism evidence="4 6">
    <name type="scientific">Shewanella fidelis</name>
    <dbReference type="NCBI Taxonomy" id="173509"/>
    <lineage>
        <taxon>Bacteria</taxon>
        <taxon>Pseudomonadati</taxon>
        <taxon>Pseudomonadota</taxon>
        <taxon>Gammaproteobacteria</taxon>
        <taxon>Alteromonadales</taxon>
        <taxon>Shewanellaceae</taxon>
        <taxon>Shewanella</taxon>
    </lineage>
</organism>
<dbReference type="RefSeq" id="WP_310655465.1">
    <property type="nucleotide sequence ID" value="NZ_JAPMLA010000002.1"/>
</dbReference>
<dbReference type="InterPro" id="IPR001375">
    <property type="entry name" value="Peptidase_S9_cat"/>
</dbReference>
<dbReference type="GO" id="GO:0004252">
    <property type="term" value="F:serine-type endopeptidase activity"/>
    <property type="evidence" value="ECO:0007669"/>
    <property type="project" value="TreeGrafter"/>
</dbReference>
<evidence type="ECO:0000313" key="4">
    <source>
        <dbReference type="EMBL" id="MDR8525209.1"/>
    </source>
</evidence>
<dbReference type="PANTHER" id="PTHR42776:SF27">
    <property type="entry name" value="DIPEPTIDYL PEPTIDASE FAMILY MEMBER 6"/>
    <property type="match status" value="1"/>
</dbReference>
<keyword evidence="7" id="KW-1185">Reference proteome</keyword>
<dbReference type="InterPro" id="IPR029058">
    <property type="entry name" value="AB_hydrolase_fold"/>
</dbReference>
<dbReference type="EMBL" id="JAPMLE010000001">
    <property type="protein sequence ID" value="MDR8525209.1"/>
    <property type="molecule type" value="Genomic_DNA"/>
</dbReference>
<evidence type="ECO:0000313" key="6">
    <source>
        <dbReference type="Proteomes" id="UP001259340"/>
    </source>
</evidence>
<keyword evidence="1" id="KW-0378">Hydrolase</keyword>
<reference evidence="4" key="2">
    <citation type="submission" date="2022-11" db="EMBL/GenBank/DDBJ databases">
        <title>Prophages regulate Shewanella fidelis motility and biofilm formation: implications for gut colonization dynamics in Ciona robusta.</title>
        <authorList>
            <person name="Natarajan O."/>
            <person name="Gibboney S.L."/>
            <person name="Young M.N."/>
            <person name="Lim S.J."/>
            <person name="Pluta N."/>
            <person name="Atkinson C.G.F."/>
            <person name="Leigh B.A."/>
            <person name="Liberti A."/>
            <person name="Kees E."/>
            <person name="Breitbart M."/>
            <person name="Gralnick J."/>
            <person name="Dishaw L.J."/>
        </authorList>
    </citation>
    <scope>NUCLEOTIDE SEQUENCE</scope>
    <source>
        <strain evidence="4">3313</strain>
    </source>
</reference>
<dbReference type="Gene3D" id="3.40.50.1820">
    <property type="entry name" value="alpha/beta hydrolase"/>
    <property type="match status" value="1"/>
</dbReference>
<evidence type="ECO:0000256" key="2">
    <source>
        <dbReference type="SAM" id="SignalP"/>
    </source>
</evidence>
<name>A0AAW8NPT3_9GAMM</name>
<feature type="chain" id="PRO_5043353467" evidence="2">
    <location>
        <begin position="23"/>
        <end position="637"/>
    </location>
</feature>
<dbReference type="SUPFAM" id="SSF53474">
    <property type="entry name" value="alpha/beta-Hydrolases"/>
    <property type="match status" value="1"/>
</dbReference>
<reference evidence="5 7" key="1">
    <citation type="journal article" date="2022" name="bioRxiv">
        <title>Prophages regulate Shewanella fidelis 3313 motility and biofilm formation: implications for gut colonization dynamics in Ciona robusta.</title>
        <authorList>
            <person name="Natarajan O."/>
            <person name="Gibboney S.L."/>
            <person name="Young M.N."/>
            <person name="Lim S.J."/>
            <person name="Pluta N."/>
            <person name="Atkinson C.G."/>
            <person name="Leigh B.A."/>
            <person name="Liberti A."/>
            <person name="Kees E.D."/>
            <person name="Breitbart M."/>
            <person name="Gralnick J.A."/>
            <person name="Dishaw L.J."/>
        </authorList>
    </citation>
    <scope>NUCLEOTIDE SEQUENCE [LARGE SCALE GENOMIC DNA]</scope>
    <source>
        <strain evidence="5 7">JG4066</strain>
    </source>
</reference>
<sequence>MKVIKSVLIAVSLALVVMGAHAVSVEDFSKHREFYNVKISPDGKHLAVLINDEGRKTLAFLETDSFEVTYTLRGSERDQAGDYFWVNDERVIVQVEQVRGSFEKPLNLGEIFAVNYDGGKRKMIFGYRSKGGIVLAGHAGFLLDNLSGDDRHILIRKQLIDRRSDIRPTVVRLNVYNGREKRLKRAPIGYSKFLVDNEGQPRFVAGLDKDFNAKLFYSKGKNQDWQPFGEEFEGEFSPIRFTQDNTGIYALKSVDGKPKGLYKYDLATGKESLLYRSEIADPTHSISSSLNGVYGIRVDEDYPSYHYIEPDLEEAKLHRALIGAFKGDKVSITSMTRDQRLAVVHVSGDRNPGEFYLFDTQKMSAKFLLSSAKWINKSELAETEPFRIKTPDGLTLNGLLTIPRGKSKNLPTVVLPHGGPHARDYWGYDAQVQMLASAGYAVVQVNFRGSTGYGKSFEQAGYGHWGTKIQDDILLATKYVIQQGVADKDRVCIFGASFGGYSAVQSAIRTPEAFKCAIGYVGVYDLEMLYNEGDIKEHTWGDAYLDETLGKESADLVAQSPVHNIDKLKAPVLIIHGKDDLRAHFEHALALKEALDKRSHPYEWLVKDKEGHGFYNEDNILEANQSILRFLKKHIGD</sequence>
<evidence type="ECO:0000259" key="3">
    <source>
        <dbReference type="Pfam" id="PF00326"/>
    </source>
</evidence>
<dbReference type="EMBL" id="JAPMLD010000001">
    <property type="protein sequence ID" value="MDW4823292.1"/>
    <property type="molecule type" value="Genomic_DNA"/>
</dbReference>
<feature type="domain" description="Peptidase S9 prolyl oligopeptidase catalytic" evidence="3">
    <location>
        <begin position="426"/>
        <end position="636"/>
    </location>
</feature>
<evidence type="ECO:0000313" key="7">
    <source>
        <dbReference type="Proteomes" id="UP001271263"/>
    </source>
</evidence>
<dbReference type="Proteomes" id="UP001259340">
    <property type="component" value="Unassembled WGS sequence"/>
</dbReference>
<dbReference type="AlphaFoldDB" id="A0AAW8NPT3"/>
<dbReference type="SUPFAM" id="SSF82171">
    <property type="entry name" value="DPP6 N-terminal domain-like"/>
    <property type="match status" value="1"/>
</dbReference>
<evidence type="ECO:0000256" key="1">
    <source>
        <dbReference type="ARBA" id="ARBA00022801"/>
    </source>
</evidence>
<protein>
    <submittedName>
        <fullName evidence="4">S9 family peptidase</fullName>
    </submittedName>
</protein>
<accession>A0AAW8NPT3</accession>
<dbReference type="PANTHER" id="PTHR42776">
    <property type="entry name" value="SERINE PEPTIDASE S9 FAMILY MEMBER"/>
    <property type="match status" value="1"/>
</dbReference>
<evidence type="ECO:0000313" key="5">
    <source>
        <dbReference type="EMBL" id="MDW4823292.1"/>
    </source>
</evidence>
<proteinExistence type="predicted"/>
<dbReference type="GO" id="GO:0006508">
    <property type="term" value="P:proteolysis"/>
    <property type="evidence" value="ECO:0007669"/>
    <property type="project" value="InterPro"/>
</dbReference>
<comment type="caution">
    <text evidence="4">The sequence shown here is derived from an EMBL/GenBank/DDBJ whole genome shotgun (WGS) entry which is preliminary data.</text>
</comment>